<name>A0A202EAK7_9EURY</name>
<comment type="caution">
    <text evidence="6">The sequence shown here is derived from an EMBL/GenBank/DDBJ whole genome shotgun (WGS) entry which is preliminary data.</text>
</comment>
<evidence type="ECO:0000256" key="4">
    <source>
        <dbReference type="ARBA" id="ARBA00023136"/>
    </source>
</evidence>
<proteinExistence type="predicted"/>
<sequence length="183" mass="19219">MAAASENRLKSRYGGVTLEGEPHALSAWFVVGLRVTMGLVFLGAGLGKVTGEAFDASGYLMGASGPFAGVFESMAANPALMDMVNVIVPATQLLIGVGLLVGGLVRLAALGGAMQMSMFYLASWDVAGPLGFANSDFVYLMVFLTIAALGAGRILGADRYIEQFEVGGEKLIERYPKLRYILG</sequence>
<reference evidence="6 7" key="1">
    <citation type="submission" date="2017-02" db="EMBL/GenBank/DDBJ databases">
        <title>Natronthermophilus aegyptiacus gen. nov.,sp. nov., an aerobic, extremely halophilic alkalithermophilic archaeon isolated from the athalassohaline Wadi An Natrun, Egypt.</title>
        <authorList>
            <person name="Zhao B."/>
        </authorList>
    </citation>
    <scope>NUCLEOTIDE SEQUENCE [LARGE SCALE GENOMIC DNA]</scope>
    <source>
        <strain evidence="6 7">CGMCC 1.3597</strain>
    </source>
</reference>
<dbReference type="OrthoDB" id="199518at2157"/>
<dbReference type="RefSeq" id="WP_054862282.1">
    <property type="nucleotide sequence ID" value="NZ_MWPH01000001.1"/>
</dbReference>
<keyword evidence="4 5" id="KW-0472">Membrane</keyword>
<evidence type="ECO:0000256" key="2">
    <source>
        <dbReference type="ARBA" id="ARBA00022692"/>
    </source>
</evidence>
<evidence type="ECO:0000256" key="5">
    <source>
        <dbReference type="SAM" id="Phobius"/>
    </source>
</evidence>
<feature type="transmembrane region" description="Helical" evidence="5">
    <location>
        <begin position="27"/>
        <end position="47"/>
    </location>
</feature>
<dbReference type="InterPro" id="IPR032808">
    <property type="entry name" value="DoxX"/>
</dbReference>
<dbReference type="EMBL" id="MWPH01000001">
    <property type="protein sequence ID" value="OVE85282.1"/>
    <property type="molecule type" value="Genomic_DNA"/>
</dbReference>
<organism evidence="6 7">
    <name type="scientific">Natronolimnobius baerhuensis</name>
    <dbReference type="NCBI Taxonomy" id="253108"/>
    <lineage>
        <taxon>Archaea</taxon>
        <taxon>Methanobacteriati</taxon>
        <taxon>Methanobacteriota</taxon>
        <taxon>Stenosarchaea group</taxon>
        <taxon>Halobacteria</taxon>
        <taxon>Halobacteriales</taxon>
        <taxon>Natrialbaceae</taxon>
        <taxon>Natronolimnobius</taxon>
    </lineage>
</organism>
<gene>
    <name evidence="6" type="ORF">B2G88_00155</name>
</gene>
<evidence type="ECO:0000313" key="6">
    <source>
        <dbReference type="EMBL" id="OVE85282.1"/>
    </source>
</evidence>
<protein>
    <submittedName>
        <fullName evidence="6">DoxX family protein</fullName>
    </submittedName>
</protein>
<feature type="transmembrane region" description="Helical" evidence="5">
    <location>
        <begin position="93"/>
        <end position="117"/>
    </location>
</feature>
<dbReference type="GO" id="GO:0016020">
    <property type="term" value="C:membrane"/>
    <property type="evidence" value="ECO:0007669"/>
    <property type="project" value="UniProtKB-SubCell"/>
</dbReference>
<evidence type="ECO:0000256" key="3">
    <source>
        <dbReference type="ARBA" id="ARBA00022989"/>
    </source>
</evidence>
<dbReference type="Proteomes" id="UP000196084">
    <property type="component" value="Unassembled WGS sequence"/>
</dbReference>
<keyword evidence="3 5" id="KW-1133">Transmembrane helix</keyword>
<accession>A0A202EAK7</accession>
<comment type="subcellular location">
    <subcellularLocation>
        <location evidence="1">Membrane</location>
        <topology evidence="1">Multi-pass membrane protein</topology>
    </subcellularLocation>
</comment>
<evidence type="ECO:0000313" key="7">
    <source>
        <dbReference type="Proteomes" id="UP000196084"/>
    </source>
</evidence>
<keyword evidence="7" id="KW-1185">Reference proteome</keyword>
<dbReference type="AlphaFoldDB" id="A0A202EAK7"/>
<dbReference type="Pfam" id="PF07681">
    <property type="entry name" value="DoxX"/>
    <property type="match status" value="1"/>
</dbReference>
<feature type="transmembrane region" description="Helical" evidence="5">
    <location>
        <begin position="137"/>
        <end position="155"/>
    </location>
</feature>
<evidence type="ECO:0000256" key="1">
    <source>
        <dbReference type="ARBA" id="ARBA00004141"/>
    </source>
</evidence>
<keyword evidence="2 5" id="KW-0812">Transmembrane</keyword>